<dbReference type="InterPro" id="IPR026268">
    <property type="entry name" value="RseC"/>
</dbReference>
<dbReference type="PIRSF" id="PIRSF004923">
    <property type="entry name" value="RseC"/>
    <property type="match status" value="1"/>
</dbReference>
<keyword evidence="1" id="KW-1133">Transmembrane helix</keyword>
<name>A0ABX2IIJ9_9RHOO</name>
<dbReference type="RefSeq" id="WP_170022960.1">
    <property type="nucleotide sequence ID" value="NZ_JABCSC020000004.1"/>
</dbReference>
<dbReference type="EMBL" id="JABCSC020000004">
    <property type="protein sequence ID" value="NSL56658.1"/>
    <property type="molecule type" value="Genomic_DNA"/>
</dbReference>
<keyword evidence="3" id="KW-1185">Reference proteome</keyword>
<dbReference type="InterPro" id="IPR007359">
    <property type="entry name" value="SigmaE_reg_RseC_MucC"/>
</dbReference>
<reference evidence="2 3" key="1">
    <citation type="submission" date="2020-06" db="EMBL/GenBank/DDBJ databases">
        <title>Draft genome of Uliginosibacterium sp. IMCC34675.</title>
        <authorList>
            <person name="Song J."/>
        </authorList>
    </citation>
    <scope>NUCLEOTIDE SEQUENCE [LARGE SCALE GENOMIC DNA]</scope>
    <source>
        <strain evidence="2 3">IMCC34675</strain>
    </source>
</reference>
<evidence type="ECO:0000313" key="2">
    <source>
        <dbReference type="EMBL" id="NSL56658.1"/>
    </source>
</evidence>
<comment type="caution">
    <text evidence="2">The sequence shown here is derived from an EMBL/GenBank/DDBJ whole genome shotgun (WGS) entry which is preliminary data.</text>
</comment>
<keyword evidence="1" id="KW-0812">Transmembrane</keyword>
<evidence type="ECO:0000313" key="3">
    <source>
        <dbReference type="Proteomes" id="UP000778523"/>
    </source>
</evidence>
<proteinExistence type="predicted"/>
<feature type="transmembrane region" description="Helical" evidence="1">
    <location>
        <begin position="79"/>
        <end position="98"/>
    </location>
</feature>
<dbReference type="PANTHER" id="PTHR35867:SF1">
    <property type="entry name" value="PROTEIN RSEC"/>
    <property type="match status" value="1"/>
</dbReference>
<accession>A0ABX2IIJ9</accession>
<dbReference type="Proteomes" id="UP000778523">
    <property type="component" value="Unassembled WGS sequence"/>
</dbReference>
<keyword evidence="1" id="KW-0472">Membrane</keyword>
<protein>
    <submittedName>
        <fullName evidence="2">SoxR reducing system RseC family protein</fullName>
    </submittedName>
</protein>
<dbReference type="PANTHER" id="PTHR35867">
    <property type="entry name" value="PROTEIN RSEC"/>
    <property type="match status" value="1"/>
</dbReference>
<dbReference type="Pfam" id="PF04246">
    <property type="entry name" value="RseC_MucC"/>
    <property type="match status" value="1"/>
</dbReference>
<feature type="transmembrane region" description="Helical" evidence="1">
    <location>
        <begin position="104"/>
        <end position="123"/>
    </location>
</feature>
<sequence length="138" mass="13793">MKGLAVQAEGVVIRCEERDAVVQVQRSSGCGRCHEPGGCGGAEAARCSEYRVGNPLGAQPGQRVLIEVPEGSALRAAGLGYGLPLAGVLGGAFVGMLLRGSDVGSALGGLAGLALGFGLARCLGLSQARRPRIAGVLP</sequence>
<evidence type="ECO:0000256" key="1">
    <source>
        <dbReference type="SAM" id="Phobius"/>
    </source>
</evidence>
<organism evidence="2 3">
    <name type="scientific">Uliginosibacterium aquaticum</name>
    <dbReference type="NCBI Taxonomy" id="2731212"/>
    <lineage>
        <taxon>Bacteria</taxon>
        <taxon>Pseudomonadati</taxon>
        <taxon>Pseudomonadota</taxon>
        <taxon>Betaproteobacteria</taxon>
        <taxon>Rhodocyclales</taxon>
        <taxon>Zoogloeaceae</taxon>
        <taxon>Uliginosibacterium</taxon>
    </lineage>
</organism>
<gene>
    <name evidence="2" type="ORF">HJ583_016605</name>
</gene>